<sequence>MNTINPVSVTQQVTNLNNLPSSGSRNVQNQGSNLSEITRRIGASVAESIQDQPLSRKKRGIPPDWQPSQPEPKPKESDSSYVTVEPVPYKLRFTWGGSSASEYLDAFARPWSNAAEIGSKVVSAARGDSIQEAEANAANTKEKAKPADTIITGAIGFLGGPAGRAFAGAQQIAGQVSDTLETGKPPEIPVDPRIFGGGPNLAAGRRPIIPREEVSEPTITPESTPRVEGEQPVEIEEEQVNVRCRRTLGGECSPGPSTSQGAANVRETAQTNYENEFPINNPKVKNTTDNLFSKTDPAHEGDATASSARQELEESHSTALVLHDGSPQAKLFNSEAVSRPDSAGESVDFVGKLNLNGETIEVGLDPFQPPKGLKDAPVSDINSSNPELTKWLNGAFRTHTHNIKGGQDIMGTTGILDVTGFSQEKVDALLKVINETKPNRYENPSNPEDIENVENFAVVDRQKGTVEWHITEDQLTNIWESKVAKSQEDEDGFGGLFGDGE</sequence>
<organism evidence="2 3">
    <name type="scientific">Spartinivicinus poritis</name>
    <dbReference type="NCBI Taxonomy" id="2994640"/>
    <lineage>
        <taxon>Bacteria</taxon>
        <taxon>Pseudomonadati</taxon>
        <taxon>Pseudomonadota</taxon>
        <taxon>Gammaproteobacteria</taxon>
        <taxon>Oceanospirillales</taxon>
        <taxon>Zooshikellaceae</taxon>
        <taxon>Spartinivicinus</taxon>
    </lineage>
</organism>
<dbReference type="EMBL" id="JAPMOU010000075">
    <property type="protein sequence ID" value="MDE1465655.1"/>
    <property type="molecule type" value="Genomic_DNA"/>
</dbReference>
<proteinExistence type="predicted"/>
<evidence type="ECO:0000256" key="1">
    <source>
        <dbReference type="SAM" id="MobiDB-lite"/>
    </source>
</evidence>
<feature type="region of interest" description="Disordered" evidence="1">
    <location>
        <begin position="276"/>
        <end position="317"/>
    </location>
</feature>
<evidence type="ECO:0000313" key="2">
    <source>
        <dbReference type="EMBL" id="MDE1465655.1"/>
    </source>
</evidence>
<evidence type="ECO:0000313" key="3">
    <source>
        <dbReference type="Proteomes" id="UP001528823"/>
    </source>
</evidence>
<protein>
    <submittedName>
        <fullName evidence="2">Uncharacterized protein</fullName>
    </submittedName>
</protein>
<feature type="compositionally biased region" description="Polar residues" evidence="1">
    <location>
        <begin position="15"/>
        <end position="36"/>
    </location>
</feature>
<reference evidence="2 3" key="1">
    <citation type="submission" date="2022-11" db="EMBL/GenBank/DDBJ databases">
        <title>Spartinivicinus poritis sp. nov., isolated from scleractinian coral Porites lutea.</title>
        <authorList>
            <person name="Zhang G."/>
            <person name="Cai L."/>
            <person name="Wei Q."/>
        </authorList>
    </citation>
    <scope>NUCLEOTIDE SEQUENCE [LARGE SCALE GENOMIC DNA]</scope>
    <source>
        <strain evidence="2 3">A2-2</strain>
    </source>
</reference>
<feature type="region of interest" description="Disordered" evidence="1">
    <location>
        <begin position="179"/>
        <end position="238"/>
    </location>
</feature>
<name>A0ABT5UGY5_9GAMM</name>
<comment type="caution">
    <text evidence="2">The sequence shown here is derived from an EMBL/GenBank/DDBJ whole genome shotgun (WGS) entry which is preliminary data.</text>
</comment>
<dbReference type="RefSeq" id="WP_274691958.1">
    <property type="nucleotide sequence ID" value="NZ_JAPMOU010000075.1"/>
</dbReference>
<accession>A0ABT5UGY5</accession>
<gene>
    <name evidence="2" type="ORF">ORQ98_27200</name>
</gene>
<keyword evidence="3" id="KW-1185">Reference proteome</keyword>
<feature type="region of interest" description="Disordered" evidence="1">
    <location>
        <begin position="15"/>
        <end position="81"/>
    </location>
</feature>
<feature type="compositionally biased region" description="Polar residues" evidence="1">
    <location>
        <begin position="283"/>
        <end position="293"/>
    </location>
</feature>
<dbReference type="Proteomes" id="UP001528823">
    <property type="component" value="Unassembled WGS sequence"/>
</dbReference>